<dbReference type="InterPro" id="IPR054218">
    <property type="entry name" value="DUF6938"/>
</dbReference>
<sequence>MPGGNKNIAHVVAVNMGYGHQRPAHTMRHIASGGKVIIANDYNGIPKKDKQLWESGRKIYEKVSRFKKVPILGPLVFGLMDELQEIPEFYPRRDLSRPSLQVLQFYALIKKRDFMKHLIENLAKNPKPLLSTFMTPAFAAEEFGYPEEIYVLATDTDISRAWAPIHPKKSRIKYFSPNGRVAERLKLYGVPESNIELTGFPLPISAIGGEDPKYIYEDLARRICRLDPNRIFVNRARKTLLAHFGSARCKVFSTNKNGPISIAFLVGGAGAQREIAIEVTKSLRRLIGQNKVKMTLVAGSRPEVAKYFDDEIKKMGLGGSLKKGQISILFEQDRVKYFEAVEKAIRGFDVLWTKPSEMSFYTGLGLPVIMTPTVGSQEDFNRNWLRQVGGGIDQLDPRYANEWLVDWINSGALARMAWQGFIEAPTHGTYRMADVLMGRPNTIHELPLVV</sequence>
<name>A0A2M8EQJ5_9BACT</name>
<dbReference type="AlphaFoldDB" id="A0A2M8EQJ5"/>
<feature type="domain" description="DUF6938" evidence="1">
    <location>
        <begin position="255"/>
        <end position="391"/>
    </location>
</feature>
<evidence type="ECO:0000313" key="3">
    <source>
        <dbReference type="Proteomes" id="UP000230251"/>
    </source>
</evidence>
<gene>
    <name evidence="2" type="ORF">CO057_00030</name>
</gene>
<dbReference type="Pfam" id="PF22053">
    <property type="entry name" value="DUF6938"/>
    <property type="match status" value="1"/>
</dbReference>
<dbReference type="Proteomes" id="UP000230251">
    <property type="component" value="Unassembled WGS sequence"/>
</dbReference>
<evidence type="ECO:0000313" key="2">
    <source>
        <dbReference type="EMBL" id="PJC24961.1"/>
    </source>
</evidence>
<protein>
    <recommendedName>
        <fullName evidence="1">DUF6938 domain-containing protein</fullName>
    </recommendedName>
</protein>
<proteinExistence type="predicted"/>
<accession>A0A2M8EQJ5</accession>
<comment type="caution">
    <text evidence="2">The sequence shown here is derived from an EMBL/GenBank/DDBJ whole genome shotgun (WGS) entry which is preliminary data.</text>
</comment>
<dbReference type="EMBL" id="PFSI01000002">
    <property type="protein sequence ID" value="PJC24961.1"/>
    <property type="molecule type" value="Genomic_DNA"/>
</dbReference>
<organism evidence="2 3">
    <name type="scientific">Candidatus Uhrbacteria bacterium CG_4_9_14_0_2_um_filter_41_50</name>
    <dbReference type="NCBI Taxonomy" id="1975031"/>
    <lineage>
        <taxon>Bacteria</taxon>
        <taxon>Candidatus Uhriibacteriota</taxon>
    </lineage>
</organism>
<reference evidence="3" key="1">
    <citation type="submission" date="2017-09" db="EMBL/GenBank/DDBJ databases">
        <title>Depth-based differentiation of microbial function through sediment-hosted aquifers and enrichment of novel symbionts in the deep terrestrial subsurface.</title>
        <authorList>
            <person name="Probst A.J."/>
            <person name="Ladd B."/>
            <person name="Jarett J.K."/>
            <person name="Geller-Mcgrath D.E."/>
            <person name="Sieber C.M.K."/>
            <person name="Emerson J.B."/>
            <person name="Anantharaman K."/>
            <person name="Thomas B.C."/>
            <person name="Malmstrom R."/>
            <person name="Stieglmeier M."/>
            <person name="Klingl A."/>
            <person name="Woyke T."/>
            <person name="Ryan C.M."/>
            <person name="Banfield J.F."/>
        </authorList>
    </citation>
    <scope>NUCLEOTIDE SEQUENCE [LARGE SCALE GENOMIC DNA]</scope>
</reference>
<evidence type="ECO:0000259" key="1">
    <source>
        <dbReference type="Pfam" id="PF22053"/>
    </source>
</evidence>